<dbReference type="Proteomes" id="UP001528411">
    <property type="component" value="Unassembled WGS sequence"/>
</dbReference>
<keyword evidence="1" id="KW-0472">Membrane</keyword>
<name>A0ABT5FHD0_9GAMM</name>
<proteinExistence type="predicted"/>
<organism evidence="2 3">
    <name type="scientific">Psychrosphaera algicola</name>
    <dbReference type="NCBI Taxonomy" id="3023714"/>
    <lineage>
        <taxon>Bacteria</taxon>
        <taxon>Pseudomonadati</taxon>
        <taxon>Pseudomonadota</taxon>
        <taxon>Gammaproteobacteria</taxon>
        <taxon>Alteromonadales</taxon>
        <taxon>Pseudoalteromonadaceae</taxon>
        <taxon>Psychrosphaera</taxon>
    </lineage>
</organism>
<sequence length="172" mass="19443">MDDSSYFRVAVATTNKVRHRLYVALCFLVVVSVLITPHLNTLLLSLSSLLIALSGLFIFLVFSKRPTPHLLLLTEKGQVNLVFIARHSNRPAMATAAKPLKIDSMPSTYELSQDMQIQSGSWVLFGCLHIKLQNRLSAQITWLTLYSDQIMASDWCRLRRICLRCNRPAPIS</sequence>
<accession>A0ABT5FHD0</accession>
<keyword evidence="3" id="KW-1185">Reference proteome</keyword>
<comment type="caution">
    <text evidence="2">The sequence shown here is derived from an EMBL/GenBank/DDBJ whole genome shotgun (WGS) entry which is preliminary data.</text>
</comment>
<evidence type="ECO:0000256" key="1">
    <source>
        <dbReference type="SAM" id="Phobius"/>
    </source>
</evidence>
<evidence type="ECO:0000313" key="2">
    <source>
        <dbReference type="EMBL" id="MDC2890599.1"/>
    </source>
</evidence>
<gene>
    <name evidence="2" type="ORF">PN838_19935</name>
</gene>
<dbReference type="EMBL" id="JAQOMS010000002">
    <property type="protein sequence ID" value="MDC2890599.1"/>
    <property type="molecule type" value="Genomic_DNA"/>
</dbReference>
<reference evidence="2 3" key="1">
    <citation type="submission" date="2023-01" db="EMBL/GenBank/DDBJ databases">
        <title>Psychrosphaera sp. nov., isolated from marine algae.</title>
        <authorList>
            <person name="Bayburt H."/>
            <person name="Choi B.J."/>
            <person name="Kim J.M."/>
            <person name="Choi D.G."/>
            <person name="Jeon C.O."/>
        </authorList>
    </citation>
    <scope>NUCLEOTIDE SEQUENCE [LARGE SCALE GENOMIC DNA]</scope>
    <source>
        <strain evidence="2 3">G1-22</strain>
    </source>
</reference>
<keyword evidence="1" id="KW-1133">Transmembrane helix</keyword>
<keyword evidence="1" id="KW-0812">Transmembrane</keyword>
<feature type="transmembrane region" description="Helical" evidence="1">
    <location>
        <begin position="21"/>
        <end position="37"/>
    </location>
</feature>
<feature type="transmembrane region" description="Helical" evidence="1">
    <location>
        <begin position="43"/>
        <end position="62"/>
    </location>
</feature>
<protein>
    <submittedName>
        <fullName evidence="2">Uncharacterized protein</fullName>
    </submittedName>
</protein>
<dbReference type="RefSeq" id="WP_272181747.1">
    <property type="nucleotide sequence ID" value="NZ_JAQOMS010000002.1"/>
</dbReference>
<evidence type="ECO:0000313" key="3">
    <source>
        <dbReference type="Proteomes" id="UP001528411"/>
    </source>
</evidence>